<proteinExistence type="inferred from homology"/>
<keyword evidence="6 10" id="KW-0175">Coiled coil</keyword>
<evidence type="ECO:0000256" key="3">
    <source>
        <dbReference type="ARBA" id="ARBA00022553"/>
    </source>
</evidence>
<dbReference type="EMBL" id="JAVRJZ010000021">
    <property type="protein sequence ID" value="KAK2705347.1"/>
    <property type="molecule type" value="Genomic_DNA"/>
</dbReference>
<evidence type="ECO:0000256" key="9">
    <source>
        <dbReference type="PROSITE-ProRule" id="PRU00283"/>
    </source>
</evidence>
<reference evidence="13" key="1">
    <citation type="submission" date="2023-07" db="EMBL/GenBank/DDBJ databases">
        <title>Chromosome-level genome assembly of Artemia franciscana.</title>
        <authorList>
            <person name="Jo E."/>
        </authorList>
    </citation>
    <scope>NUCLEOTIDE SEQUENCE</scope>
    <source>
        <tissue evidence="13">Whole body</tissue>
    </source>
</reference>
<feature type="binding site" evidence="9">
    <location>
        <begin position="115"/>
        <end position="122"/>
    </location>
    <ligand>
        <name>ATP</name>
        <dbReference type="ChEBI" id="CHEBI:30616"/>
    </ligand>
</feature>
<dbReference type="GO" id="GO:0005524">
    <property type="term" value="F:ATP binding"/>
    <property type="evidence" value="ECO:0007669"/>
    <property type="project" value="UniProtKB-UniRule"/>
</dbReference>
<sequence>MDKTYFEQKHATSEITFSSIFKGNPKRNMKEAFEEAEKIKVFVRIRPTNEIKSKCLQTQGNEISIQSLGNQRINRFNFSEVLPETTKQKEVFDKAVLEPVTDFLHGEDALVFTYGATSAGKTFTMLGTTEDIGILPRSIDVIFNSLGPTLSTGQYLKPERDSGYKILTDSEVLEEISLFSSLVKPIEDSKSKSQLAVPLIAKRQIPQNSIDISQRSRDSGSVTLTTDWMSTVWISVVEIYNDQIYDVLAMKKDKQERVLTAPLKLAEEGKGCFFIKNMQEILVRSADEAYQVIQVGIKNLRYASTNLNRSSSRSHSIFQIRVVRQSTKDGSVGKIHQIAFCDLAGAERTAKAQSKGERLQEACMINLSLATLHHVMDALRYNAKAKIKKPLRLRDSKLTCVLHRYFNGDSKTTMIVNISPDSRLIEETMHVLKFAALAQKVEIPRKRLQMPLNPIKRKRVSSLLEKRRSTLMSFNPGFNSTARLSSTEGPFSFRSSVATATLTELSEEIEEKPSAGELTYIKETENESESESEDEESKVETALRKDSVEALKKKVLMLERKIKEMEEENENLEIDLREEISKEYEDIFAQREKAFTEYVEELQERAEETAENRLRSQQEFMKKRREDPVANENLVKENRALKTANQDLEVQLKKLQSTLDDHKKALADSQGEIMRLTYSQALQGEKNFDFSRTETTFDIQMTFDEVMRKLEKRNREYDDIRQKYEDTGKNLEEAIAELDELETEHRKLSEEFEKSENTRQFMEAENEQLKDKITELENFKVLYLESVEKADEQDSADKEQISAMKLHLQDKDNLIEELREAREDLKKNFELQSLEIIQLNEELQHFQQAPEIAKTKIPKKPSGSSTNPIESENLIRQMGKLNIECADLKNQLLVISEERDSLLRRLAEMEKTDVDLDRILGEKKQLADGIVSLKTDYDIVDAQLAAALSDVSLLKEDITRLQTEKDTLSRENERLANIEHQLNTTLTEVTSLKEDATRLKTENVLLLEDVSQLKQALSDVSALKEEITQLKTENDNILREKEEQILNDESRIVKAQLAAALSDMSLLKEEIARYQTEKDILSKENERLANIELQLNITLTEITSLKEDATRFKTENTLLLEDVSQLRQALSEVSVLKEEITQLKTENDNVLKEKEEQILKDECRLKEALFEVSSLKEEAAKLNMECSRILKEKEETVAKNEEETSCLKSYIGDLQTKISDMEIASECLKKDVEDKSRLIDTLEKTLVNLTDKEREIVKQIDDLTSLREKVSKLESEKNEILAEKEEILAKSENEIHSLKSEIIRCGEKDTILREDIRRLNIIIDTNKEQLQESKHKAETSESDAARLKSLVYKIDKKITLSPEELLYFQEVTETEEETDNFMSISMLPSDISIRVTKPSPARDSSKSGSKPSRGDEGKRGRRTKTPTRKAIEADDELIPPTVRRLRPRKKNEEDVSKVEASEETKENQGDSTIGTSEFPVSPTPTKKPLGQVPKSSKKLFTASYDPLDCSPVSSVAEEPAHRLVEKKLTRKASKK</sequence>
<dbReference type="Pfam" id="PF00225">
    <property type="entry name" value="Kinesin"/>
    <property type="match status" value="1"/>
</dbReference>
<keyword evidence="14" id="KW-1185">Reference proteome</keyword>
<feature type="compositionally biased region" description="Basic and acidic residues" evidence="11">
    <location>
        <begin position="1450"/>
        <end position="1468"/>
    </location>
</feature>
<feature type="compositionally biased region" description="Acidic residues" evidence="11">
    <location>
        <begin position="526"/>
        <end position="537"/>
    </location>
</feature>
<dbReference type="SMART" id="SM00129">
    <property type="entry name" value="KISc"/>
    <property type="match status" value="1"/>
</dbReference>
<keyword evidence="3" id="KW-0597">Phosphoprotein</keyword>
<dbReference type="GO" id="GO:0090307">
    <property type="term" value="P:mitotic spindle assembly"/>
    <property type="evidence" value="ECO:0007669"/>
    <property type="project" value="TreeGrafter"/>
</dbReference>
<dbReference type="GO" id="GO:0007018">
    <property type="term" value="P:microtubule-based movement"/>
    <property type="evidence" value="ECO:0007669"/>
    <property type="project" value="InterPro"/>
</dbReference>
<feature type="coiled-coil region" evidence="10">
    <location>
        <begin position="703"/>
        <end position="842"/>
    </location>
</feature>
<dbReference type="InterPro" id="IPR001752">
    <property type="entry name" value="Kinesin_motor_dom"/>
</dbReference>
<dbReference type="PANTHER" id="PTHR47970">
    <property type="entry name" value="KINESIN-LIKE PROTEIN KIF11"/>
    <property type="match status" value="1"/>
</dbReference>
<comment type="subcellular location">
    <subcellularLocation>
        <location evidence="1">Cytoplasm</location>
        <location evidence="1">Cytoskeleton</location>
        <location evidence="1">Spindle</location>
    </subcellularLocation>
</comment>
<evidence type="ECO:0000256" key="7">
    <source>
        <dbReference type="ARBA" id="ARBA00023175"/>
    </source>
</evidence>
<organism evidence="13 14">
    <name type="scientific">Artemia franciscana</name>
    <name type="common">Brine shrimp</name>
    <name type="synonym">Artemia sanfranciscana</name>
    <dbReference type="NCBI Taxonomy" id="6661"/>
    <lineage>
        <taxon>Eukaryota</taxon>
        <taxon>Metazoa</taxon>
        <taxon>Ecdysozoa</taxon>
        <taxon>Arthropoda</taxon>
        <taxon>Crustacea</taxon>
        <taxon>Branchiopoda</taxon>
        <taxon>Anostraca</taxon>
        <taxon>Artemiidae</taxon>
        <taxon>Artemia</taxon>
    </lineage>
</organism>
<dbReference type="GO" id="GO:0008017">
    <property type="term" value="F:microtubule binding"/>
    <property type="evidence" value="ECO:0007669"/>
    <property type="project" value="InterPro"/>
</dbReference>
<keyword evidence="8" id="KW-0206">Cytoskeleton</keyword>
<dbReference type="SUPFAM" id="SSF52540">
    <property type="entry name" value="P-loop containing nucleoside triphosphate hydrolases"/>
    <property type="match status" value="1"/>
</dbReference>
<evidence type="ECO:0000259" key="12">
    <source>
        <dbReference type="PROSITE" id="PS50067"/>
    </source>
</evidence>
<dbReference type="GO" id="GO:0005634">
    <property type="term" value="C:nucleus"/>
    <property type="evidence" value="ECO:0007669"/>
    <property type="project" value="TreeGrafter"/>
</dbReference>
<evidence type="ECO:0000256" key="5">
    <source>
        <dbReference type="ARBA" id="ARBA00022840"/>
    </source>
</evidence>
<protein>
    <recommendedName>
        <fullName evidence="12">Kinesin motor domain-containing protein</fullName>
    </recommendedName>
</protein>
<keyword evidence="2" id="KW-0963">Cytoplasm</keyword>
<name>A0AA88HHB5_ARTSF</name>
<evidence type="ECO:0000256" key="11">
    <source>
        <dbReference type="SAM" id="MobiDB-lite"/>
    </source>
</evidence>
<evidence type="ECO:0000256" key="4">
    <source>
        <dbReference type="ARBA" id="ARBA00022741"/>
    </source>
</evidence>
<feature type="coiled-coil region" evidence="10">
    <location>
        <begin position="1225"/>
        <end position="1301"/>
    </location>
</feature>
<feature type="coiled-coil region" evidence="10">
    <location>
        <begin position="944"/>
        <end position="1192"/>
    </location>
</feature>
<dbReference type="InterPro" id="IPR047149">
    <property type="entry name" value="KIF11-like"/>
</dbReference>
<dbReference type="GO" id="GO:0005876">
    <property type="term" value="C:spindle microtubule"/>
    <property type="evidence" value="ECO:0007669"/>
    <property type="project" value="TreeGrafter"/>
</dbReference>
<evidence type="ECO:0000256" key="10">
    <source>
        <dbReference type="SAM" id="Coils"/>
    </source>
</evidence>
<dbReference type="GO" id="GO:0072686">
    <property type="term" value="C:mitotic spindle"/>
    <property type="evidence" value="ECO:0007669"/>
    <property type="project" value="TreeGrafter"/>
</dbReference>
<feature type="region of interest" description="Disordered" evidence="11">
    <location>
        <begin position="505"/>
        <end position="542"/>
    </location>
</feature>
<keyword evidence="7 9" id="KW-0505">Motor protein</keyword>
<evidence type="ECO:0000256" key="6">
    <source>
        <dbReference type="ARBA" id="ARBA00023054"/>
    </source>
</evidence>
<dbReference type="InterPro" id="IPR036961">
    <property type="entry name" value="Kinesin_motor_dom_sf"/>
</dbReference>
<feature type="region of interest" description="Disordered" evidence="11">
    <location>
        <begin position="1392"/>
        <end position="1495"/>
    </location>
</feature>
<evidence type="ECO:0000256" key="2">
    <source>
        <dbReference type="ARBA" id="ARBA00022490"/>
    </source>
</evidence>
<evidence type="ECO:0000313" key="14">
    <source>
        <dbReference type="Proteomes" id="UP001187531"/>
    </source>
</evidence>
<dbReference type="PRINTS" id="PR00380">
    <property type="entry name" value="KINESINHEAVY"/>
</dbReference>
<dbReference type="InterPro" id="IPR027417">
    <property type="entry name" value="P-loop_NTPase"/>
</dbReference>
<dbReference type="Gene3D" id="3.40.850.10">
    <property type="entry name" value="Kinesin motor domain"/>
    <property type="match status" value="1"/>
</dbReference>
<keyword evidence="5 9" id="KW-0067">ATP-binding</keyword>
<evidence type="ECO:0000256" key="1">
    <source>
        <dbReference type="ARBA" id="ARBA00004186"/>
    </source>
</evidence>
<dbReference type="GO" id="GO:0051231">
    <property type="term" value="P:spindle elongation"/>
    <property type="evidence" value="ECO:0007669"/>
    <property type="project" value="TreeGrafter"/>
</dbReference>
<feature type="coiled-coil region" evidence="10">
    <location>
        <begin position="871"/>
        <end position="912"/>
    </location>
</feature>
<comment type="caution">
    <text evidence="13">The sequence shown here is derived from an EMBL/GenBank/DDBJ whole genome shotgun (WGS) entry which is preliminary data.</text>
</comment>
<dbReference type="PANTHER" id="PTHR47970:SF29">
    <property type="entry name" value="KINESIN FAMILY MEMBER 20B"/>
    <property type="match status" value="1"/>
</dbReference>
<accession>A0AA88HHB5</accession>
<comment type="similarity">
    <text evidence="9">Belongs to the TRAFAC class myosin-kinesin ATPase superfamily. Kinesin family.</text>
</comment>
<evidence type="ECO:0000256" key="8">
    <source>
        <dbReference type="ARBA" id="ARBA00023212"/>
    </source>
</evidence>
<evidence type="ECO:0000313" key="13">
    <source>
        <dbReference type="EMBL" id="KAK2705347.1"/>
    </source>
</evidence>
<feature type="coiled-coil region" evidence="10">
    <location>
        <begin position="548"/>
        <end position="672"/>
    </location>
</feature>
<dbReference type="PROSITE" id="PS50067">
    <property type="entry name" value="KINESIN_MOTOR_2"/>
    <property type="match status" value="1"/>
</dbReference>
<feature type="domain" description="Kinesin motor" evidence="12">
    <location>
        <begin position="38"/>
        <end position="441"/>
    </location>
</feature>
<gene>
    <name evidence="13" type="ORF">QYM36_017402</name>
</gene>
<dbReference type="Proteomes" id="UP001187531">
    <property type="component" value="Unassembled WGS sequence"/>
</dbReference>
<dbReference type="GO" id="GO:0008574">
    <property type="term" value="F:plus-end-directed microtubule motor activity"/>
    <property type="evidence" value="ECO:0007669"/>
    <property type="project" value="TreeGrafter"/>
</dbReference>
<keyword evidence="4 9" id="KW-0547">Nucleotide-binding</keyword>